<sequence length="2623" mass="247887">MNCVDPPAGGAQFSAPAVTTLNVNGLTTNIAPGSGTAGVSLSAGPDNGGNGGSGLFGGDGDNGQIGADVTVNHVGGAFSIIGTNAPGIHAVSRGGSGGSGGDGIGLIATPGIGGDGGDGGAGGTVTITSSGVISTTGDRAHGILGESIGGNGGQGGDGTGASVYAKGGNGGDAAGGGTVFIDTSSNITTNGTSAHGIFGQSTGGKGGAGGDGFGIVADWGPGGTTAAGGEIFVTSSGAIETLGTYSYGIFAQSVGGFGGDSGGGGGLVAFGEDAGSAGPGGAVHVTNSGTIDTHLIGSHAIFAQSVGGGGGSGGSGGGLVALGAGGTTGGAGGAVTVTNNGPGHLETRGVNAKGIFAQSIGGGGGDGGNSGGLVSIGGSGSSTSSGGVVTVINSQAITTHGDRADAIYGQSIGGGGGSAGVSGGLVSIGGSGGGGGDGETVDITNSGELITSGTFARGIFAQSVGGGGGDGGFSGGLVSIGGSGAEGGRGKKVSVDNSGAITTEGDDSAAIFAQSVGGGGGAGGNSLGVGVFVTVAVGGGGGKGGAGGDVAVNEGNNAGSAAARIETMGDRSAGILAQSVGGGGGTGGFAIGAAGAPYGNVTLTFGGSGGDGGDGGVVFVGANGEIFTRGSFSSGIVAESIGGGGGSGGFTVAVSASTGGSVALGMGGTGGKGGAGGTVDVNNFARIQTGCADCTQSHGILASSIGGGGGSGGFAISGSAALVGSLSLGFGGTGGEGNTGGTVNVVSNITDAAGIRTDGDMSHGILAQSIGGGGGNGGFSVALGVAIQGPAASLAFGGDGGEGAMGGVVTVDNTGNITTSGDGSNGILAQSIGGGGGTGGFSGSLAFSVQGAAGAASFGGSGGEGSEGNDVTVHHSGDIRTTGNNAVGILAQSIGGGGGTGGFSIGAAGSIKSTAAVMSLGGEGGAGGGSGTVTVTDVFGSIVTTSEQSHGILAQSVAGGGGSGGFSIGASFSLQSDSYANAVGGGGGTAQNAGDVIVVNDAAITTGGDFVMFGGRPVAMGVGSHGILAQSIGGGGGTGGFSGAIAISFEGDASASTTGGDGAGGGDGGSVDVTSNGVIVTRADNSIGVFAQSVGGGGGNGAFSIGVGGSVKSDADTKSVGGKAGAAGGGGEVTVAINNHITTFGALSHGVLAQSVGGGGGNGGFSIGFGGSLEGDSKVDSVGGDGSGGGDGGAVTVTVGTEDDLLFPLIQTFGDGAAGVFAQSVGGGGGSGGFSGGLSLAIDGAAENKVGGGGGGAGGAGGDVHVTNFGTITTQGANAAGVFAQSVGGGGGSGGFSIAASLGDSKAVANSVGGDGSGGGDGGNVRVDNFGYIETQGAFSHGIIAQSVGGGGGNGGFAIAAGVTMSGDDGSSKVGGGGGGAGGNGGVVTVNNDGAIIVHGDNAFGIFAQSVGGGGGSGGIAGGLAINGKMESAVGGDGGAGGNGGDVTVTSNGSITTTGANASAVFAQSVGGSGGWGGLAIGIGTGAGESDGVTLSLGSKSITETCLSWQFAECLPTGGTQGIVTVTINGETTVTSGNLAYGLLAQAIGGGGGAMGTVMGALSFFGSDVVVDLGSNGALSEDGQAVVVTYGNPTTTTGLGSIGHIAQSIGGGGGVNAMTAEELELNPNGEDSFILSVGGYSEGAGFDGTGSGGGFELTAEGTVTTENHNAIGIVAQTIGGGGGIGTISVESIVNDGKLLDIRLGGSQRTDAAFVGDGGPASTLTAQEKVTTSGALSHGIVSQSIGGGGGIANVVFLNGLVLGDGVDIVIGSGAGGAGGNGGHQTVTAHGVETGGAGAMGIVVQSIGGGGGLTGVYAGGLLLGQDGFSLTPVAIAAGEATEGGNGGDATLYSYGSVRTDGYGAHGIVVQSIAGGGGIVGSGMFGADLADPGLGAFAGSVGKPGTAGAVSIIQTGNVVVAGEDSVGIYGQSAGGTANGAVDIVIDWNGPQGNGIGLVWAADGSGAAVQFADGLDNTLSTNGTLYAQGSLATPDVLPMLGGLAILGGSGNEDVFNRARGPGFVDDYALTGGVTRTSNIIGNVDLGGGLNNLTNEAGALFISDAFVNLGTGGYLTNQGFLAPGDRGRVRTTAIGSHLALADSGFYYIDIDLNQQNVDDTKVTDLITVDETATVDGGGPLLLLSINKAFSDAGYVIVHADGGVTDLGFTPTLTPPAVGFIFSVDVQANPVIGDDLVLLAEKPPFLDLLQDPASGTTDPNVWRMGEGIDAIEQAIDVDDPFNYLVNLLRLQPDHEALGDAVVTLTPHQAPHLFTMTQQRAAEFLDLAGACPADRIDPTGKRRDCVWGDFSGGEYRRGVVQDSPINEDDWRSLAFGAQGALDDRWAAGFVVGTSETSSTQLRDGEPLSDLKGNIHSASVSADYRDGPFGMTFVAAGSYGAWRARRHVEVGGYEQTYTSFDGIAYGDDDEEYPLFSEKTVEFEGIDGIAKSNPKLLSFTPRARFRHFQTFSNFEVVSYLDFDGYFMYSRERNETGVGLANLTYPGQWQSAFVFTPRLEVNRTVALASGAALSGYVRGGVALSPQKSWSALTQFIAAPDGLDPIRIIEPFDQARFEVEAGLKLYCAQSGGNFQLNYGGAFGATTSQHSVRALLAYRFGGGASDAGSGAGNCL</sequence>
<protein>
    <recommendedName>
        <fullName evidence="4">Autotransporter domain-containing protein</fullName>
    </recommendedName>
</protein>
<dbReference type="Proteomes" id="UP000278398">
    <property type="component" value="Unassembled WGS sequence"/>
</dbReference>
<evidence type="ECO:0000313" key="2">
    <source>
        <dbReference type="EMBL" id="RST86845.1"/>
    </source>
</evidence>
<evidence type="ECO:0000256" key="1">
    <source>
        <dbReference type="SAM" id="MobiDB-lite"/>
    </source>
</evidence>
<name>A0A3R9ZSR2_9HYPH</name>
<feature type="region of interest" description="Disordered" evidence="1">
    <location>
        <begin position="37"/>
        <end position="59"/>
    </location>
</feature>
<dbReference type="EMBL" id="RWKW01000031">
    <property type="protein sequence ID" value="RST86845.1"/>
    <property type="molecule type" value="Genomic_DNA"/>
</dbReference>
<dbReference type="RefSeq" id="WP_126699458.1">
    <property type="nucleotide sequence ID" value="NZ_RWKW01000031.1"/>
</dbReference>
<evidence type="ECO:0008006" key="4">
    <source>
        <dbReference type="Google" id="ProtNLM"/>
    </source>
</evidence>
<gene>
    <name evidence="2" type="ORF">EJC49_09070</name>
</gene>
<feature type="compositionally biased region" description="Gly residues" evidence="1">
    <location>
        <begin position="46"/>
        <end position="59"/>
    </location>
</feature>
<organism evidence="2 3">
    <name type="scientific">Aquibium carbonis</name>
    <dbReference type="NCBI Taxonomy" id="2495581"/>
    <lineage>
        <taxon>Bacteria</taxon>
        <taxon>Pseudomonadati</taxon>
        <taxon>Pseudomonadota</taxon>
        <taxon>Alphaproteobacteria</taxon>
        <taxon>Hyphomicrobiales</taxon>
        <taxon>Phyllobacteriaceae</taxon>
        <taxon>Aquibium</taxon>
    </lineage>
</organism>
<dbReference type="OrthoDB" id="8099850at2"/>
<accession>A0A3R9ZSR2</accession>
<comment type="caution">
    <text evidence="2">The sequence shown here is derived from an EMBL/GenBank/DDBJ whole genome shotgun (WGS) entry which is preliminary data.</text>
</comment>
<keyword evidence="3" id="KW-1185">Reference proteome</keyword>
<reference evidence="2 3" key="1">
    <citation type="submission" date="2018-12" db="EMBL/GenBank/DDBJ databases">
        <title>Mesorhizobium carbonis sp. nov., isolated from coal mine water.</title>
        <authorList>
            <person name="Xin W."/>
            <person name="Xu Z."/>
            <person name="Xiang F."/>
            <person name="Zhang J."/>
            <person name="Xi L."/>
            <person name="Liu J."/>
        </authorList>
    </citation>
    <scope>NUCLEOTIDE SEQUENCE [LARGE SCALE GENOMIC DNA]</scope>
    <source>
        <strain evidence="2 3">B2.3</strain>
    </source>
</reference>
<dbReference type="InterPro" id="IPR036709">
    <property type="entry name" value="Autotransporte_beta_dom_sf"/>
</dbReference>
<evidence type="ECO:0000313" key="3">
    <source>
        <dbReference type="Proteomes" id="UP000278398"/>
    </source>
</evidence>
<feature type="region of interest" description="Disordered" evidence="1">
    <location>
        <begin position="858"/>
        <end position="879"/>
    </location>
</feature>
<dbReference type="SUPFAM" id="SSF103515">
    <property type="entry name" value="Autotransporter"/>
    <property type="match status" value="1"/>
</dbReference>
<proteinExistence type="predicted"/>